<dbReference type="FunFam" id="3.20.20.80:FF:000006">
    <property type="entry name" value="Beta-galactosidase"/>
    <property type="match status" value="1"/>
</dbReference>
<dbReference type="InterPro" id="IPR008979">
    <property type="entry name" value="Galactose-bd-like_sf"/>
</dbReference>
<accession>A0AB40BZ37</accession>
<dbReference type="PROSITE" id="PS01182">
    <property type="entry name" value="GLYCOSYL_HYDROL_F35"/>
    <property type="match status" value="1"/>
</dbReference>
<feature type="signal peptide" evidence="13">
    <location>
        <begin position="1"/>
        <end position="22"/>
    </location>
</feature>
<dbReference type="CDD" id="cd22842">
    <property type="entry name" value="Gal_Rha_Lectin_BGal"/>
    <property type="match status" value="1"/>
</dbReference>
<comment type="subcellular location">
    <subcellularLocation>
        <location evidence="2">Secreted</location>
        <location evidence="2">Extracellular space</location>
        <location evidence="2">Apoplast</location>
    </subcellularLocation>
</comment>
<dbReference type="Gene3D" id="2.60.120.260">
    <property type="entry name" value="Galactose-binding domain-like"/>
    <property type="match status" value="2"/>
</dbReference>
<protein>
    <recommendedName>
        <fullName evidence="4 11">Beta-galactosidase</fullName>
        <ecNumber evidence="4 11">3.2.1.23</ecNumber>
    </recommendedName>
</protein>
<dbReference type="Pfam" id="PF17834">
    <property type="entry name" value="GHD"/>
    <property type="match status" value="1"/>
</dbReference>
<dbReference type="GO" id="GO:0030246">
    <property type="term" value="F:carbohydrate binding"/>
    <property type="evidence" value="ECO:0007669"/>
    <property type="project" value="InterPro"/>
</dbReference>
<keyword evidence="7 13" id="KW-0732">Signal</keyword>
<dbReference type="InterPro" id="IPR031330">
    <property type="entry name" value="Gly_Hdrlase_35_cat"/>
</dbReference>
<dbReference type="GO" id="GO:0004565">
    <property type="term" value="F:beta-galactosidase activity"/>
    <property type="evidence" value="ECO:0007669"/>
    <property type="project" value="UniProtKB-EC"/>
</dbReference>
<dbReference type="Pfam" id="PF02140">
    <property type="entry name" value="SUEL_Lectin"/>
    <property type="match status" value="1"/>
</dbReference>
<dbReference type="PANTHER" id="PTHR23421">
    <property type="entry name" value="BETA-GALACTOSIDASE RELATED"/>
    <property type="match status" value="1"/>
</dbReference>
<name>A0AB40BZ37_DIOCR</name>
<dbReference type="Gene3D" id="2.60.120.740">
    <property type="match status" value="1"/>
</dbReference>
<evidence type="ECO:0000256" key="3">
    <source>
        <dbReference type="ARBA" id="ARBA00009809"/>
    </source>
</evidence>
<dbReference type="GO" id="GO:0005975">
    <property type="term" value="P:carbohydrate metabolic process"/>
    <property type="evidence" value="ECO:0007669"/>
    <property type="project" value="InterPro"/>
</dbReference>
<keyword evidence="6" id="KW-0964">Secreted</keyword>
<evidence type="ECO:0000256" key="1">
    <source>
        <dbReference type="ARBA" id="ARBA00001412"/>
    </source>
</evidence>
<dbReference type="InterPro" id="IPR043159">
    <property type="entry name" value="Lectin_gal-bd_sf"/>
</dbReference>
<dbReference type="PROSITE" id="PS50228">
    <property type="entry name" value="SUEL_LECTIN"/>
    <property type="match status" value="1"/>
</dbReference>
<dbReference type="GeneID" id="120269482"/>
<dbReference type="FunFam" id="2.60.120.260:FF:000142">
    <property type="entry name" value="Beta-galactosidase"/>
    <property type="match status" value="1"/>
</dbReference>
<keyword evidence="8 11" id="KW-0378">Hydrolase</keyword>
<evidence type="ECO:0000256" key="11">
    <source>
        <dbReference type="RuleBase" id="RU000675"/>
    </source>
</evidence>
<dbReference type="InterPro" id="IPR000922">
    <property type="entry name" value="Lectin_gal-bd_dom"/>
</dbReference>
<sequence length="818" mass="90837">MAMAKSLVVVLVLFLLSFLAYSTTVSHDGRALLINGQRRIIISGSIHYPRSTPEMWPELIKKAKEGGLDAIETYVFWNAHEPVKRQYNFEGNLDLVRFIKEIQNAGLYAIVRIGPYVCAEWDYGGFPAWLRQIPGMEMRTDNKPFKDEMQTFTTLIVDMLKKENLLAPQGGPIILSQIENEYGNIQSGYGAAAKNYIEWCANMAQSLDIGVPWIMCQQADAPQPMINTCNGFYCHDFQPNNANSPKIWTENWTGWFKDWDKPDPHRPAEDVAYAVARFFETNGTVQNYYMYHGGTNFGRTSGGPYITTSYDYDAPLDEYGNIRQPKWGHLKALHAALKIMEKALVYGNYNSTQLENGVQITEFTGKGITPGCFISNSNTTLDATVKYHGQNYFVPASSVSILPECKEEVYNTAKVNTQTSIMVKKRSQAEDEPEELSWSWRPEEMTSTLKGALGNFSDHKLLDQIIGSGDKSDYLWYMNTFDHPYDMDMTLQVATQGHVLHAFLNGDHVGSQYAADGNFSFTFEAGVKIKKGKNYISLLSGTIGHANYGARFELVPTGIAGGPVFLIGDGGMKHDLSSELWAYKVGLNGEDNEIYMDNPNDKWYTDSVPSMRPFTWYKTTFKAPLGTEAVVVNLEGMGKGVAWVNGNNLGRYWPTTIANNQGCELCDYDNHTVPDDHCRTGCGEPGQIWYHVPRSFLKEGEPNTLILFEEAGGEPFNVNFQTMVVGTVCGHVEEGKTLTLSCQGTRTISNVEFASFGNPVGMCGAFQKGTCDSQIALDAIQKACVGKMACSIKGSARVLGDSECKNMPVSLAVQAVCS</sequence>
<dbReference type="SUPFAM" id="SSF51445">
    <property type="entry name" value="(Trans)glycosidases"/>
    <property type="match status" value="1"/>
</dbReference>
<evidence type="ECO:0000259" key="14">
    <source>
        <dbReference type="PROSITE" id="PS50228"/>
    </source>
</evidence>
<evidence type="ECO:0000313" key="15">
    <source>
        <dbReference type="Proteomes" id="UP001515500"/>
    </source>
</evidence>
<dbReference type="InterPro" id="IPR017853">
    <property type="entry name" value="GH"/>
</dbReference>
<evidence type="ECO:0000256" key="2">
    <source>
        <dbReference type="ARBA" id="ARBA00004271"/>
    </source>
</evidence>
<dbReference type="AlphaFoldDB" id="A0AB40BZ37"/>
<dbReference type="SUPFAM" id="SSF49785">
    <property type="entry name" value="Galactose-binding domain-like"/>
    <property type="match status" value="2"/>
</dbReference>
<evidence type="ECO:0000256" key="4">
    <source>
        <dbReference type="ARBA" id="ARBA00012756"/>
    </source>
</evidence>
<organism evidence="15 16">
    <name type="scientific">Dioscorea cayennensis subsp. rotundata</name>
    <name type="common">White Guinea yam</name>
    <name type="synonym">Dioscorea rotundata</name>
    <dbReference type="NCBI Taxonomy" id="55577"/>
    <lineage>
        <taxon>Eukaryota</taxon>
        <taxon>Viridiplantae</taxon>
        <taxon>Streptophyta</taxon>
        <taxon>Embryophyta</taxon>
        <taxon>Tracheophyta</taxon>
        <taxon>Spermatophyta</taxon>
        <taxon>Magnoliopsida</taxon>
        <taxon>Liliopsida</taxon>
        <taxon>Dioscoreales</taxon>
        <taxon>Dioscoreaceae</taxon>
        <taxon>Dioscorea</taxon>
    </lineage>
</organism>
<dbReference type="RefSeq" id="XP_039132750.1">
    <property type="nucleotide sequence ID" value="XM_039276816.1"/>
</dbReference>
<gene>
    <name evidence="16" type="primary">LOC120269482</name>
</gene>
<keyword evidence="9" id="KW-0325">Glycoprotein</keyword>
<dbReference type="EC" id="3.2.1.23" evidence="4 11"/>
<keyword evidence="10 11" id="KW-0326">Glycosidase</keyword>
<evidence type="ECO:0000256" key="6">
    <source>
        <dbReference type="ARBA" id="ARBA00022525"/>
    </source>
</evidence>
<dbReference type="InterPro" id="IPR048913">
    <property type="entry name" value="BetaGal_gal-bd"/>
</dbReference>
<dbReference type="Pfam" id="PF21467">
    <property type="entry name" value="BetaGal_gal-bd"/>
    <property type="match status" value="1"/>
</dbReference>
<dbReference type="Proteomes" id="UP001515500">
    <property type="component" value="Chromosome 9"/>
</dbReference>
<keyword evidence="15" id="KW-1185">Reference proteome</keyword>
<dbReference type="Gene3D" id="3.20.20.80">
    <property type="entry name" value="Glycosidases"/>
    <property type="match status" value="1"/>
</dbReference>
<reference evidence="16" key="1">
    <citation type="submission" date="2025-08" db="UniProtKB">
        <authorList>
            <consortium name="RefSeq"/>
        </authorList>
    </citation>
    <scope>IDENTIFICATION</scope>
</reference>
<evidence type="ECO:0000256" key="10">
    <source>
        <dbReference type="ARBA" id="ARBA00023295"/>
    </source>
</evidence>
<dbReference type="InterPro" id="IPR025300">
    <property type="entry name" value="BetaGal_jelly_roll_dom"/>
</dbReference>
<evidence type="ECO:0000256" key="13">
    <source>
        <dbReference type="SAM" id="SignalP"/>
    </source>
</evidence>
<dbReference type="InterPro" id="IPR041392">
    <property type="entry name" value="GHD"/>
</dbReference>
<dbReference type="PRINTS" id="PR00742">
    <property type="entry name" value="GLHYDRLASE35"/>
</dbReference>
<feature type="domain" description="SUEL-type lectin" evidence="14">
    <location>
        <begin position="732"/>
        <end position="818"/>
    </location>
</feature>
<evidence type="ECO:0000256" key="12">
    <source>
        <dbReference type="RuleBase" id="RU003679"/>
    </source>
</evidence>
<comment type="similarity">
    <text evidence="3 12">Belongs to the glycosyl hydrolase 35 family.</text>
</comment>
<evidence type="ECO:0000256" key="9">
    <source>
        <dbReference type="ARBA" id="ARBA00023180"/>
    </source>
</evidence>
<dbReference type="GO" id="GO:0048046">
    <property type="term" value="C:apoplast"/>
    <property type="evidence" value="ECO:0007669"/>
    <property type="project" value="UniProtKB-SubCell"/>
</dbReference>
<comment type="catalytic activity">
    <reaction evidence="1 11">
        <text>Hydrolysis of terminal non-reducing beta-D-galactose residues in beta-D-galactosides.</text>
        <dbReference type="EC" id="3.2.1.23"/>
    </reaction>
</comment>
<evidence type="ECO:0000256" key="7">
    <source>
        <dbReference type="ARBA" id="ARBA00022729"/>
    </source>
</evidence>
<dbReference type="Pfam" id="PF13364">
    <property type="entry name" value="BetaGal_ABD2"/>
    <property type="match status" value="1"/>
</dbReference>
<evidence type="ECO:0000256" key="8">
    <source>
        <dbReference type="ARBA" id="ARBA00022801"/>
    </source>
</evidence>
<dbReference type="InterPro" id="IPR001944">
    <property type="entry name" value="Glycoside_Hdrlase_35"/>
</dbReference>
<evidence type="ECO:0000256" key="5">
    <source>
        <dbReference type="ARBA" id="ARBA00022523"/>
    </source>
</evidence>
<proteinExistence type="inferred from homology"/>
<keyword evidence="5" id="KW-0052">Apoplast</keyword>
<dbReference type="InterPro" id="IPR019801">
    <property type="entry name" value="Glyco_hydro_35_CS"/>
</dbReference>
<evidence type="ECO:0000313" key="16">
    <source>
        <dbReference type="RefSeq" id="XP_039132750.1"/>
    </source>
</evidence>
<feature type="chain" id="PRO_5044302499" description="Beta-galactosidase" evidence="13">
    <location>
        <begin position="23"/>
        <end position="818"/>
    </location>
</feature>
<dbReference type="Pfam" id="PF01301">
    <property type="entry name" value="Glyco_hydro_35"/>
    <property type="match status" value="1"/>
</dbReference>